<gene>
    <name evidence="1" type="ORF">FEZ63_22645</name>
</gene>
<name>A0A5N3P3Y6_9HYPH</name>
<evidence type="ECO:0000313" key="1">
    <source>
        <dbReference type="EMBL" id="KAB0264437.1"/>
    </source>
</evidence>
<dbReference type="InterPro" id="IPR029033">
    <property type="entry name" value="His_PPase_superfam"/>
</dbReference>
<proteinExistence type="predicted"/>
<evidence type="ECO:0000313" key="2">
    <source>
        <dbReference type="Proteomes" id="UP000325684"/>
    </source>
</evidence>
<dbReference type="RefSeq" id="WP_150949151.1">
    <property type="nucleotide sequence ID" value="NZ_VCMV01000071.1"/>
</dbReference>
<sequence>MTTTFFLVRHAAHERGGTILCGRLEGLTLGEIGRAQAQRVSERLANENIARIRTSPLERARETANAIAGRLGRPAEVLDEIVEIDFGAWTGLSFADLAQDPRWVRWNDARSVSRPPDGESMFEAQVRIVTAMEQLRRGHSGEAIALVSHGDVIKGALLYHLGLPLDAYNRFDVDPASISTLVVGDWGSRLLRLNEVVEP</sequence>
<reference evidence="1 2" key="1">
    <citation type="journal article" date="2019" name="Microorganisms">
        <title>Genome Insights into the Novel Species Microvirga brassicacearum, a Rapeseed Endophyte with Biotechnological Potential.</title>
        <authorList>
            <person name="Jimenez-Gomez A."/>
            <person name="Saati-Santamaria Z."/>
            <person name="Igual J.M."/>
            <person name="Rivas R."/>
            <person name="Mateos P.F."/>
            <person name="Garcia-Fraile P."/>
        </authorList>
    </citation>
    <scope>NUCLEOTIDE SEQUENCE [LARGE SCALE GENOMIC DNA]</scope>
    <source>
        <strain evidence="1 2">CDVBN77</strain>
    </source>
</reference>
<dbReference type="PANTHER" id="PTHR48100:SF1">
    <property type="entry name" value="HISTIDINE PHOSPHATASE FAMILY PROTEIN-RELATED"/>
    <property type="match status" value="1"/>
</dbReference>
<dbReference type="EMBL" id="VCMV01000071">
    <property type="protein sequence ID" value="KAB0264437.1"/>
    <property type="molecule type" value="Genomic_DNA"/>
</dbReference>
<organism evidence="1 2">
    <name type="scientific">Microvirga brassicacearum</name>
    <dbReference type="NCBI Taxonomy" id="2580413"/>
    <lineage>
        <taxon>Bacteria</taxon>
        <taxon>Pseudomonadati</taxon>
        <taxon>Pseudomonadota</taxon>
        <taxon>Alphaproteobacteria</taxon>
        <taxon>Hyphomicrobiales</taxon>
        <taxon>Methylobacteriaceae</taxon>
        <taxon>Microvirga</taxon>
    </lineage>
</organism>
<dbReference type="InterPro" id="IPR050275">
    <property type="entry name" value="PGM_Phosphatase"/>
</dbReference>
<dbReference type="Gene3D" id="3.40.50.1240">
    <property type="entry name" value="Phosphoglycerate mutase-like"/>
    <property type="match status" value="1"/>
</dbReference>
<comment type="caution">
    <text evidence="1">The sequence shown here is derived from an EMBL/GenBank/DDBJ whole genome shotgun (WGS) entry which is preliminary data.</text>
</comment>
<dbReference type="SMART" id="SM00855">
    <property type="entry name" value="PGAM"/>
    <property type="match status" value="1"/>
</dbReference>
<dbReference type="GO" id="GO:0016791">
    <property type="term" value="F:phosphatase activity"/>
    <property type="evidence" value="ECO:0007669"/>
    <property type="project" value="TreeGrafter"/>
</dbReference>
<accession>A0A5N3P3Y6</accession>
<dbReference type="CDD" id="cd07067">
    <property type="entry name" value="HP_PGM_like"/>
    <property type="match status" value="1"/>
</dbReference>
<dbReference type="AlphaFoldDB" id="A0A5N3P3Y6"/>
<keyword evidence="2" id="KW-1185">Reference proteome</keyword>
<dbReference type="InterPro" id="IPR013078">
    <property type="entry name" value="His_Pase_superF_clade-1"/>
</dbReference>
<dbReference type="OrthoDB" id="9783269at2"/>
<protein>
    <submittedName>
        <fullName evidence="1">Histidine phosphatase family protein</fullName>
    </submittedName>
</protein>
<dbReference type="GO" id="GO:0005737">
    <property type="term" value="C:cytoplasm"/>
    <property type="evidence" value="ECO:0007669"/>
    <property type="project" value="TreeGrafter"/>
</dbReference>
<dbReference type="PANTHER" id="PTHR48100">
    <property type="entry name" value="BROAD-SPECIFICITY PHOSPHATASE YOR283W-RELATED"/>
    <property type="match status" value="1"/>
</dbReference>
<dbReference type="Proteomes" id="UP000325684">
    <property type="component" value="Unassembled WGS sequence"/>
</dbReference>
<dbReference type="Pfam" id="PF00300">
    <property type="entry name" value="His_Phos_1"/>
    <property type="match status" value="1"/>
</dbReference>
<dbReference type="SUPFAM" id="SSF53254">
    <property type="entry name" value="Phosphoglycerate mutase-like"/>
    <property type="match status" value="1"/>
</dbReference>